<comment type="caution">
    <text evidence="1">The sequence shown here is derived from an EMBL/GenBank/DDBJ whole genome shotgun (WGS) entry which is preliminary data.</text>
</comment>
<gene>
    <name evidence="1" type="primary">ga16563</name>
    <name evidence="1" type="ORF">PR202_ga16563</name>
</gene>
<protein>
    <submittedName>
        <fullName evidence="1">Uncharacterized protein</fullName>
    </submittedName>
</protein>
<reference evidence="1" key="1">
    <citation type="journal article" date="2018" name="DNA Res.">
        <title>Multiple hybrid de novo genome assembly of finger millet, an orphan allotetraploid crop.</title>
        <authorList>
            <person name="Hatakeyama M."/>
            <person name="Aluri S."/>
            <person name="Balachadran M.T."/>
            <person name="Sivarajan S.R."/>
            <person name="Patrignani A."/>
            <person name="Gruter S."/>
            <person name="Poveda L."/>
            <person name="Shimizu-Inatsugi R."/>
            <person name="Baeten J."/>
            <person name="Francoijs K.J."/>
            <person name="Nataraja K.N."/>
            <person name="Reddy Y.A.N."/>
            <person name="Phadnis S."/>
            <person name="Ravikumar R.L."/>
            <person name="Schlapbach R."/>
            <person name="Sreeman S.M."/>
            <person name="Shimizu K.K."/>
        </authorList>
    </citation>
    <scope>NUCLEOTIDE SEQUENCE</scope>
</reference>
<proteinExistence type="predicted"/>
<accession>A0AAV5CML4</accession>
<evidence type="ECO:0000313" key="2">
    <source>
        <dbReference type="Proteomes" id="UP001054889"/>
    </source>
</evidence>
<reference evidence="1" key="2">
    <citation type="submission" date="2021-12" db="EMBL/GenBank/DDBJ databases">
        <title>Resequencing data analysis of finger millet.</title>
        <authorList>
            <person name="Hatakeyama M."/>
            <person name="Aluri S."/>
            <person name="Balachadran M.T."/>
            <person name="Sivarajan S.R."/>
            <person name="Poveda L."/>
            <person name="Shimizu-Inatsugi R."/>
            <person name="Schlapbach R."/>
            <person name="Sreeman S.M."/>
            <person name="Shimizu K.K."/>
        </authorList>
    </citation>
    <scope>NUCLEOTIDE SEQUENCE</scope>
</reference>
<organism evidence="1 2">
    <name type="scientific">Eleusine coracana subsp. coracana</name>
    <dbReference type="NCBI Taxonomy" id="191504"/>
    <lineage>
        <taxon>Eukaryota</taxon>
        <taxon>Viridiplantae</taxon>
        <taxon>Streptophyta</taxon>
        <taxon>Embryophyta</taxon>
        <taxon>Tracheophyta</taxon>
        <taxon>Spermatophyta</taxon>
        <taxon>Magnoliopsida</taxon>
        <taxon>Liliopsida</taxon>
        <taxon>Poales</taxon>
        <taxon>Poaceae</taxon>
        <taxon>PACMAD clade</taxon>
        <taxon>Chloridoideae</taxon>
        <taxon>Cynodonteae</taxon>
        <taxon>Eleusininae</taxon>
        <taxon>Eleusine</taxon>
    </lineage>
</organism>
<dbReference type="AlphaFoldDB" id="A0AAV5CML4"/>
<evidence type="ECO:0000313" key="1">
    <source>
        <dbReference type="EMBL" id="GJM99465.1"/>
    </source>
</evidence>
<dbReference type="Proteomes" id="UP001054889">
    <property type="component" value="Unassembled WGS sequence"/>
</dbReference>
<name>A0AAV5CML4_ELECO</name>
<keyword evidence="2" id="KW-1185">Reference proteome</keyword>
<sequence>MDDLDVRTRKMQNTLATHAQTTREWQQHSDDQFRHLQEQLREHHDYTVAYYHWRGFDPNQHS</sequence>
<dbReference type="EMBL" id="BQKI01000007">
    <property type="protein sequence ID" value="GJM99465.1"/>
    <property type="molecule type" value="Genomic_DNA"/>
</dbReference>